<feature type="transmembrane region" description="Helical" evidence="1">
    <location>
        <begin position="21"/>
        <end position="40"/>
    </location>
</feature>
<organism evidence="2 3">
    <name type="scientific">Parapedobacter pyrenivorans</name>
    <dbReference type="NCBI Taxonomy" id="1305674"/>
    <lineage>
        <taxon>Bacteria</taxon>
        <taxon>Pseudomonadati</taxon>
        <taxon>Bacteroidota</taxon>
        <taxon>Sphingobacteriia</taxon>
        <taxon>Sphingobacteriales</taxon>
        <taxon>Sphingobacteriaceae</taxon>
        <taxon>Parapedobacter</taxon>
    </lineage>
</organism>
<accession>A0A917HYC3</accession>
<feature type="transmembrane region" description="Helical" evidence="1">
    <location>
        <begin position="86"/>
        <end position="103"/>
    </location>
</feature>
<keyword evidence="1" id="KW-0812">Transmembrane</keyword>
<evidence type="ECO:0000256" key="1">
    <source>
        <dbReference type="SAM" id="Phobius"/>
    </source>
</evidence>
<reference evidence="2" key="1">
    <citation type="journal article" date="2014" name="Int. J. Syst. Evol. Microbiol.">
        <title>Complete genome sequence of Corynebacterium casei LMG S-19264T (=DSM 44701T), isolated from a smear-ripened cheese.</title>
        <authorList>
            <consortium name="US DOE Joint Genome Institute (JGI-PGF)"/>
            <person name="Walter F."/>
            <person name="Albersmeier A."/>
            <person name="Kalinowski J."/>
            <person name="Ruckert C."/>
        </authorList>
    </citation>
    <scope>NUCLEOTIDE SEQUENCE</scope>
    <source>
        <strain evidence="2">CGMCC 1.12195</strain>
    </source>
</reference>
<dbReference type="RefSeq" id="WP_188507311.1">
    <property type="nucleotide sequence ID" value="NZ_BMER01000004.1"/>
</dbReference>
<dbReference type="Proteomes" id="UP000660862">
    <property type="component" value="Unassembled WGS sequence"/>
</dbReference>
<evidence type="ECO:0000313" key="3">
    <source>
        <dbReference type="Proteomes" id="UP000660862"/>
    </source>
</evidence>
<keyword evidence="3" id="KW-1185">Reference proteome</keyword>
<gene>
    <name evidence="2" type="ORF">GCM10007415_34260</name>
</gene>
<reference evidence="2" key="2">
    <citation type="submission" date="2020-09" db="EMBL/GenBank/DDBJ databases">
        <authorList>
            <person name="Sun Q."/>
            <person name="Zhou Y."/>
        </authorList>
    </citation>
    <scope>NUCLEOTIDE SEQUENCE</scope>
    <source>
        <strain evidence="2">CGMCC 1.12195</strain>
    </source>
</reference>
<dbReference type="EMBL" id="BMER01000004">
    <property type="protein sequence ID" value="GGG96181.1"/>
    <property type="molecule type" value="Genomic_DNA"/>
</dbReference>
<keyword evidence="1" id="KW-0472">Membrane</keyword>
<name>A0A917HYC3_9SPHI</name>
<protein>
    <submittedName>
        <fullName evidence="2">Uncharacterized protein</fullName>
    </submittedName>
</protein>
<feature type="transmembrane region" description="Helical" evidence="1">
    <location>
        <begin position="109"/>
        <end position="126"/>
    </location>
</feature>
<sequence length="187" mass="20913">MKNKVINIPKPLWKLHGKQAYKQDLIMTYLIAVIVMLVNLKTGNGLVLWKVIVVAILSIDIGGGVVSNFTRGTINYYQESKLSPHLFVWFHLLQTFALALIYTDSSFPISLTMITAMIGASVAIVFHKTVMQRQISVFFFALVALMLSLFPEIPIPANTLTLLMSFKLLVGFSSHYGKYATTLIENT</sequence>
<comment type="caution">
    <text evidence="2">The sequence shown here is derived from an EMBL/GenBank/DDBJ whole genome shotgun (WGS) entry which is preliminary data.</text>
</comment>
<feature type="transmembrane region" description="Helical" evidence="1">
    <location>
        <begin position="138"/>
        <end position="157"/>
    </location>
</feature>
<evidence type="ECO:0000313" key="2">
    <source>
        <dbReference type="EMBL" id="GGG96181.1"/>
    </source>
</evidence>
<feature type="transmembrane region" description="Helical" evidence="1">
    <location>
        <begin position="46"/>
        <end position="66"/>
    </location>
</feature>
<proteinExistence type="predicted"/>
<keyword evidence="1" id="KW-1133">Transmembrane helix</keyword>
<dbReference type="AlphaFoldDB" id="A0A917HYC3"/>